<dbReference type="InterPro" id="IPR005467">
    <property type="entry name" value="His_kinase_dom"/>
</dbReference>
<evidence type="ECO:0000313" key="11">
    <source>
        <dbReference type="EMBL" id="GIH80629.1"/>
    </source>
</evidence>
<dbReference type="SMART" id="SM00387">
    <property type="entry name" value="HATPase_c"/>
    <property type="match status" value="1"/>
</dbReference>
<dbReference type="PROSITE" id="PS50113">
    <property type="entry name" value="PAC"/>
    <property type="match status" value="1"/>
</dbReference>
<dbReference type="FunFam" id="1.10.287.130:FF:000001">
    <property type="entry name" value="Two-component sensor histidine kinase"/>
    <property type="match status" value="1"/>
</dbReference>
<dbReference type="SUPFAM" id="SSF55874">
    <property type="entry name" value="ATPase domain of HSP90 chaperone/DNA topoisomerase II/histidine kinase"/>
    <property type="match status" value="1"/>
</dbReference>
<evidence type="ECO:0000259" key="8">
    <source>
        <dbReference type="PROSITE" id="PS50109"/>
    </source>
</evidence>
<dbReference type="InterPro" id="IPR003661">
    <property type="entry name" value="HisK_dim/P_dom"/>
</dbReference>
<dbReference type="PANTHER" id="PTHR43711">
    <property type="entry name" value="TWO-COMPONENT HISTIDINE KINASE"/>
    <property type="match status" value="1"/>
</dbReference>
<evidence type="ECO:0000256" key="2">
    <source>
        <dbReference type="ARBA" id="ARBA00004236"/>
    </source>
</evidence>
<dbReference type="InterPro" id="IPR036097">
    <property type="entry name" value="HisK_dim/P_sf"/>
</dbReference>
<evidence type="ECO:0000256" key="6">
    <source>
        <dbReference type="ARBA" id="ARBA00022777"/>
    </source>
</evidence>
<feature type="domain" description="PAS" evidence="9">
    <location>
        <begin position="182"/>
        <end position="253"/>
    </location>
</feature>
<keyword evidence="7" id="KW-0902">Two-component regulatory system</keyword>
<accession>A0A8J3W8G4</accession>
<dbReference type="SUPFAM" id="SSF55781">
    <property type="entry name" value="GAF domain-like"/>
    <property type="match status" value="1"/>
</dbReference>
<dbReference type="PROSITE" id="PS50112">
    <property type="entry name" value="PAS"/>
    <property type="match status" value="1"/>
</dbReference>
<evidence type="ECO:0000313" key="12">
    <source>
        <dbReference type="Proteomes" id="UP000616724"/>
    </source>
</evidence>
<dbReference type="CDD" id="cd00075">
    <property type="entry name" value="HATPase"/>
    <property type="match status" value="1"/>
</dbReference>
<dbReference type="Gene3D" id="3.30.565.10">
    <property type="entry name" value="Histidine kinase-like ATPase, C-terminal domain"/>
    <property type="match status" value="1"/>
</dbReference>
<evidence type="ECO:0000256" key="5">
    <source>
        <dbReference type="ARBA" id="ARBA00022679"/>
    </source>
</evidence>
<dbReference type="InterPro" id="IPR003018">
    <property type="entry name" value="GAF"/>
</dbReference>
<evidence type="ECO:0000256" key="7">
    <source>
        <dbReference type="ARBA" id="ARBA00023012"/>
    </source>
</evidence>
<evidence type="ECO:0000259" key="9">
    <source>
        <dbReference type="PROSITE" id="PS50112"/>
    </source>
</evidence>
<dbReference type="InterPro" id="IPR013767">
    <property type="entry name" value="PAS_fold"/>
</dbReference>
<comment type="catalytic activity">
    <reaction evidence="1">
        <text>ATP + protein L-histidine = ADP + protein N-phospho-L-histidine.</text>
        <dbReference type="EC" id="2.7.13.3"/>
    </reaction>
</comment>
<organism evidence="11 12">
    <name type="scientific">Planobispora longispora</name>
    <dbReference type="NCBI Taxonomy" id="28887"/>
    <lineage>
        <taxon>Bacteria</taxon>
        <taxon>Bacillati</taxon>
        <taxon>Actinomycetota</taxon>
        <taxon>Actinomycetes</taxon>
        <taxon>Streptosporangiales</taxon>
        <taxon>Streptosporangiaceae</taxon>
        <taxon>Planobispora</taxon>
    </lineage>
</organism>
<dbReference type="GO" id="GO:0005886">
    <property type="term" value="C:plasma membrane"/>
    <property type="evidence" value="ECO:0007669"/>
    <property type="project" value="UniProtKB-SubCell"/>
</dbReference>
<dbReference type="SUPFAM" id="SSF47384">
    <property type="entry name" value="Homodimeric domain of signal transducing histidine kinase"/>
    <property type="match status" value="1"/>
</dbReference>
<dbReference type="CDD" id="cd00130">
    <property type="entry name" value="PAS"/>
    <property type="match status" value="1"/>
</dbReference>
<dbReference type="SMART" id="SM00091">
    <property type="entry name" value="PAS"/>
    <property type="match status" value="1"/>
</dbReference>
<dbReference type="InterPro" id="IPR004358">
    <property type="entry name" value="Sig_transdc_His_kin-like_C"/>
</dbReference>
<keyword evidence="6" id="KW-0418">Kinase</keyword>
<dbReference type="InterPro" id="IPR050736">
    <property type="entry name" value="Sensor_HK_Regulatory"/>
</dbReference>
<proteinExistence type="predicted"/>
<dbReference type="SMART" id="SM00388">
    <property type="entry name" value="HisKA"/>
    <property type="match status" value="1"/>
</dbReference>
<dbReference type="CDD" id="cd00082">
    <property type="entry name" value="HisKA"/>
    <property type="match status" value="1"/>
</dbReference>
<reference evidence="11 12" key="1">
    <citation type="submission" date="2021-01" db="EMBL/GenBank/DDBJ databases">
        <title>Whole genome shotgun sequence of Planobispora longispora NBRC 13918.</title>
        <authorList>
            <person name="Komaki H."/>
            <person name="Tamura T."/>
        </authorList>
    </citation>
    <scope>NUCLEOTIDE SEQUENCE [LARGE SCALE GENOMIC DNA]</scope>
    <source>
        <strain evidence="11 12">NBRC 13918</strain>
    </source>
</reference>
<dbReference type="PROSITE" id="PS50109">
    <property type="entry name" value="HIS_KIN"/>
    <property type="match status" value="1"/>
</dbReference>
<evidence type="ECO:0000259" key="10">
    <source>
        <dbReference type="PROSITE" id="PS50113"/>
    </source>
</evidence>
<dbReference type="InterPro" id="IPR036890">
    <property type="entry name" value="HATPase_C_sf"/>
</dbReference>
<dbReference type="EC" id="2.7.13.3" evidence="3"/>
<dbReference type="InterPro" id="IPR035965">
    <property type="entry name" value="PAS-like_dom_sf"/>
</dbReference>
<gene>
    <name evidence="11" type="ORF">Plo01_70580</name>
</gene>
<dbReference type="AlphaFoldDB" id="A0A8J3W8G4"/>
<evidence type="ECO:0000256" key="4">
    <source>
        <dbReference type="ARBA" id="ARBA00022553"/>
    </source>
</evidence>
<dbReference type="Gene3D" id="3.30.450.40">
    <property type="match status" value="1"/>
</dbReference>
<dbReference type="GO" id="GO:0000155">
    <property type="term" value="F:phosphorelay sensor kinase activity"/>
    <property type="evidence" value="ECO:0007669"/>
    <property type="project" value="InterPro"/>
</dbReference>
<dbReference type="InterPro" id="IPR003594">
    <property type="entry name" value="HATPase_dom"/>
</dbReference>
<evidence type="ECO:0000256" key="1">
    <source>
        <dbReference type="ARBA" id="ARBA00000085"/>
    </source>
</evidence>
<dbReference type="Pfam" id="PF13185">
    <property type="entry name" value="GAF_2"/>
    <property type="match status" value="1"/>
</dbReference>
<sequence length="560" mass="60124">MLGAEWEAALVELLDRVSATVAASDDPEFAARAALEAVCETIGWPVGHLYVPEDAGGRFVSSGIWAGEAEEFPALREATALTAIPFGADLVGRAAEAGRPLWSRDAGRDPAFARARRGADLGVGAVLALPVVTADGVAGVLEFFSREEGEPDASLVRAMAALGRQLGQLVDRWRAQREMERTRRRMERLIETSVEAFVAIDAEGRVIGWNAGAERMFGLPREQAVGRLMNQMIVPPRYREADQAGRDRFLATGRSRVLGRRLELTALRADGSEFPVELVVWANRNGGAWTFNAFVHDVTDRHQAERALREAHVQKQVTVARLEELSRAQDDFVSTVSHELRTPLTTIVGYLEILAENDELSADERDRMVGTMSHNAMRLQKLIEDLLAVSTITADRLALDPAPVTMGEILQDAVRATAAETSCGSHPVQVHVDPGVPRVHADRRLLVQAVSAMVSNAAKFSATGAPIVARAFGSGTSTSIEVVDRGAGIAPEELPYVFDRFARTRSSRDGAVQGIGLGLTIAKAIAEAHGGAVTAVSVPGEGSTFTLTLPVPDTTAPREG</sequence>
<dbReference type="SUPFAM" id="SSF55785">
    <property type="entry name" value="PYP-like sensor domain (PAS domain)"/>
    <property type="match status" value="1"/>
</dbReference>
<dbReference type="Gene3D" id="1.10.287.130">
    <property type="match status" value="1"/>
</dbReference>
<name>A0A8J3W8G4_9ACTN</name>
<dbReference type="PANTHER" id="PTHR43711:SF1">
    <property type="entry name" value="HISTIDINE KINASE 1"/>
    <property type="match status" value="1"/>
</dbReference>
<dbReference type="GO" id="GO:0006355">
    <property type="term" value="P:regulation of DNA-templated transcription"/>
    <property type="evidence" value="ECO:0007669"/>
    <property type="project" value="InterPro"/>
</dbReference>
<keyword evidence="5" id="KW-0808">Transferase</keyword>
<dbReference type="Pfam" id="PF00512">
    <property type="entry name" value="HisKA"/>
    <property type="match status" value="1"/>
</dbReference>
<dbReference type="InterPro" id="IPR000014">
    <property type="entry name" value="PAS"/>
</dbReference>
<protein>
    <recommendedName>
        <fullName evidence="3">histidine kinase</fullName>
        <ecNumber evidence="3">2.7.13.3</ecNumber>
    </recommendedName>
</protein>
<evidence type="ECO:0000256" key="3">
    <source>
        <dbReference type="ARBA" id="ARBA00012438"/>
    </source>
</evidence>
<dbReference type="Pfam" id="PF00989">
    <property type="entry name" value="PAS"/>
    <property type="match status" value="1"/>
</dbReference>
<dbReference type="Proteomes" id="UP000616724">
    <property type="component" value="Unassembled WGS sequence"/>
</dbReference>
<dbReference type="PRINTS" id="PR00344">
    <property type="entry name" value="BCTRLSENSOR"/>
</dbReference>
<feature type="domain" description="Histidine kinase" evidence="8">
    <location>
        <begin position="335"/>
        <end position="553"/>
    </location>
</feature>
<dbReference type="Gene3D" id="3.30.450.20">
    <property type="entry name" value="PAS domain"/>
    <property type="match status" value="1"/>
</dbReference>
<keyword evidence="12" id="KW-1185">Reference proteome</keyword>
<dbReference type="SMART" id="SM00065">
    <property type="entry name" value="GAF"/>
    <property type="match status" value="1"/>
</dbReference>
<comment type="caution">
    <text evidence="11">The sequence shown here is derived from an EMBL/GenBank/DDBJ whole genome shotgun (WGS) entry which is preliminary data.</text>
</comment>
<dbReference type="Pfam" id="PF02518">
    <property type="entry name" value="HATPase_c"/>
    <property type="match status" value="1"/>
</dbReference>
<dbReference type="RefSeq" id="WP_203895054.1">
    <property type="nucleotide sequence ID" value="NZ_BOOH01000062.1"/>
</dbReference>
<feature type="domain" description="PAC" evidence="10">
    <location>
        <begin position="260"/>
        <end position="310"/>
    </location>
</feature>
<dbReference type="InterPro" id="IPR000700">
    <property type="entry name" value="PAS-assoc_C"/>
</dbReference>
<keyword evidence="4" id="KW-0597">Phosphoprotein</keyword>
<dbReference type="InterPro" id="IPR029016">
    <property type="entry name" value="GAF-like_dom_sf"/>
</dbReference>
<dbReference type="NCBIfam" id="TIGR00229">
    <property type="entry name" value="sensory_box"/>
    <property type="match status" value="1"/>
</dbReference>
<comment type="subcellular location">
    <subcellularLocation>
        <location evidence="2">Cell membrane</location>
    </subcellularLocation>
</comment>
<dbReference type="EMBL" id="BOOH01000062">
    <property type="protein sequence ID" value="GIH80629.1"/>
    <property type="molecule type" value="Genomic_DNA"/>
</dbReference>